<evidence type="ECO:0000313" key="3">
    <source>
        <dbReference type="Proteomes" id="UP001596524"/>
    </source>
</evidence>
<dbReference type="InterPro" id="IPR003772">
    <property type="entry name" value="YceD"/>
</dbReference>
<dbReference type="PANTHER" id="PTHR34374">
    <property type="entry name" value="LARGE RIBOSOMAL RNA SUBUNIT ACCUMULATION PROTEIN YCED HOMOLOG 1, CHLOROPLASTIC"/>
    <property type="match status" value="1"/>
</dbReference>
<feature type="compositionally biased region" description="Basic and acidic residues" evidence="1">
    <location>
        <begin position="182"/>
        <end position="191"/>
    </location>
</feature>
<protein>
    <submittedName>
        <fullName evidence="2">YceD family protein</fullName>
    </submittedName>
</protein>
<dbReference type="RefSeq" id="WP_255891121.1">
    <property type="nucleotide sequence ID" value="NZ_JAFMZM010000004.1"/>
</dbReference>
<accession>A0ABW2N683</accession>
<comment type="caution">
    <text evidence="2">The sequence shown here is derived from an EMBL/GenBank/DDBJ whole genome shotgun (WGS) entry which is preliminary data.</text>
</comment>
<gene>
    <name evidence="2" type="ORF">ACFQO6_14730</name>
</gene>
<dbReference type="EMBL" id="JBHTCH010000017">
    <property type="protein sequence ID" value="MFC7361527.1"/>
    <property type="molecule type" value="Genomic_DNA"/>
</dbReference>
<keyword evidence="3" id="KW-1185">Reference proteome</keyword>
<feature type="region of interest" description="Disordered" evidence="1">
    <location>
        <begin position="163"/>
        <end position="191"/>
    </location>
</feature>
<organism evidence="2 3">
    <name type="scientific">Nocardioides astragali</name>
    <dbReference type="NCBI Taxonomy" id="1776736"/>
    <lineage>
        <taxon>Bacteria</taxon>
        <taxon>Bacillati</taxon>
        <taxon>Actinomycetota</taxon>
        <taxon>Actinomycetes</taxon>
        <taxon>Propionibacteriales</taxon>
        <taxon>Nocardioidaceae</taxon>
        <taxon>Nocardioides</taxon>
    </lineage>
</organism>
<dbReference type="Proteomes" id="UP001596524">
    <property type="component" value="Unassembled WGS sequence"/>
</dbReference>
<evidence type="ECO:0000256" key="1">
    <source>
        <dbReference type="SAM" id="MobiDB-lite"/>
    </source>
</evidence>
<proteinExistence type="predicted"/>
<name>A0ABW2N683_9ACTN</name>
<feature type="compositionally biased region" description="Basic and acidic residues" evidence="1">
    <location>
        <begin position="163"/>
        <end position="172"/>
    </location>
</feature>
<dbReference type="PANTHER" id="PTHR34374:SF1">
    <property type="entry name" value="LARGE RIBOSOMAL RNA SUBUNIT ACCUMULATION PROTEIN YCED HOMOLOG 1, CHLOROPLASTIC"/>
    <property type="match status" value="1"/>
</dbReference>
<sequence length="191" mass="21001">MNSLDPRAPLVLDTRELGRRPGSQREVELTVPAPAQLGIEVLSVPEGSPVELDLRLEAVMEGVLLTGTATATLAGECVRCLEPIEDEILARLQELYVYPDQHAKATEHDDRDLDDETSLLEDDLLDLEPLLRDAVVLALPFQPLCTDDCPGLCTECGARLADDPDHTHDAPIDPRWAGLEKLQQDAQDHQD</sequence>
<evidence type="ECO:0000313" key="2">
    <source>
        <dbReference type="EMBL" id="MFC7361527.1"/>
    </source>
</evidence>
<reference evidence="3" key="1">
    <citation type="journal article" date="2019" name="Int. J. Syst. Evol. Microbiol.">
        <title>The Global Catalogue of Microorganisms (GCM) 10K type strain sequencing project: providing services to taxonomists for standard genome sequencing and annotation.</title>
        <authorList>
            <consortium name="The Broad Institute Genomics Platform"/>
            <consortium name="The Broad Institute Genome Sequencing Center for Infectious Disease"/>
            <person name="Wu L."/>
            <person name="Ma J."/>
        </authorList>
    </citation>
    <scope>NUCLEOTIDE SEQUENCE [LARGE SCALE GENOMIC DNA]</scope>
    <source>
        <strain evidence="3">FCH27</strain>
    </source>
</reference>
<dbReference type="Pfam" id="PF02620">
    <property type="entry name" value="YceD"/>
    <property type="match status" value="1"/>
</dbReference>